<evidence type="ECO:0000256" key="5">
    <source>
        <dbReference type="ARBA" id="ARBA00022989"/>
    </source>
</evidence>
<evidence type="ECO:0000256" key="1">
    <source>
        <dbReference type="ARBA" id="ARBA00004651"/>
    </source>
</evidence>
<sequence length="547" mass="58193">MPSASEPVSRPRLLVGGVMLLLVAPIAVQGLVRLLSSWTGEPHAALPITLATLLAVALAWAVALVRGAVHPLVAWLAAGLAGGLLWLVTGAPLSSLAAAAIVGALTAAGLPLAAARAPLPRGRVTAALWGLLAVLALLQFGRMSVFMADPQQRWGALAEAEFLSRHSCLTSYVHGAELARRGDANIYDDRYGFEPDTMVAELPSAIDIGPLTMDTYEYPPQFLALPRLMLALTGEFMAIRALWFTLTAAAFIAVSLALARWLGGEAERRARLLLVAVGLSPPLLITAYFGNFQPMAMGLSALAMLWIVQGRTRRGAALLAFTISAKIFPGILGVWLLASRRFAAAAWTALFAVGWAALALLLFGTRPFDDFLGYHLPRLASGETFAFLSQPLPSMSNLGVFGLPFKARLAGWSGSEADAWALARQLAWVYTLGLFVVALVSGWRRPAPTTPHGRAVMLGEWFGLLALGALRSPFAPPEALIPIVWALAFRAAAARRRREVAWIVAAWLAIMIAIPAPSQPAAVVALVVQAVVYGAALWLALAGRRRE</sequence>
<feature type="transmembrane region" description="Helical" evidence="8">
    <location>
        <begin position="237"/>
        <end position="258"/>
    </location>
</feature>
<comment type="similarity">
    <text evidence="7">Belongs to the glycosyltransferase 87 family.</text>
</comment>
<accession>A0A9X3EYK3</accession>
<feature type="transmembrane region" description="Helical" evidence="8">
    <location>
        <begin position="270"/>
        <end position="289"/>
    </location>
</feature>
<feature type="transmembrane region" description="Helical" evidence="8">
    <location>
        <begin position="317"/>
        <end position="338"/>
    </location>
</feature>
<keyword evidence="5 8" id="KW-1133">Transmembrane helix</keyword>
<keyword evidence="10" id="KW-1185">Reference proteome</keyword>
<dbReference type="AlphaFoldDB" id="A0A9X3EYK3"/>
<evidence type="ECO:0000256" key="8">
    <source>
        <dbReference type="SAM" id="Phobius"/>
    </source>
</evidence>
<feature type="transmembrane region" description="Helical" evidence="8">
    <location>
        <begin position="72"/>
        <end position="89"/>
    </location>
</feature>
<dbReference type="Proteomes" id="UP001150924">
    <property type="component" value="Unassembled WGS sequence"/>
</dbReference>
<gene>
    <name evidence="9" type="ORF">OV079_45315</name>
</gene>
<feature type="transmembrane region" description="Helical" evidence="8">
    <location>
        <begin position="44"/>
        <end position="65"/>
    </location>
</feature>
<dbReference type="RefSeq" id="WP_267776121.1">
    <property type="nucleotide sequence ID" value="NZ_JAPNKE010000002.1"/>
</dbReference>
<feature type="transmembrane region" description="Helical" evidence="8">
    <location>
        <begin position="522"/>
        <end position="541"/>
    </location>
</feature>
<comment type="caution">
    <text evidence="9">The sequence shown here is derived from an EMBL/GenBank/DDBJ whole genome shotgun (WGS) entry which is preliminary data.</text>
</comment>
<keyword evidence="3" id="KW-0808">Transferase</keyword>
<evidence type="ECO:0000256" key="7">
    <source>
        <dbReference type="ARBA" id="ARBA00024033"/>
    </source>
</evidence>
<feature type="transmembrane region" description="Helical" evidence="8">
    <location>
        <begin position="425"/>
        <end position="443"/>
    </location>
</feature>
<reference evidence="9" key="1">
    <citation type="submission" date="2022-11" db="EMBL/GenBank/DDBJ databases">
        <title>Minimal conservation of predation-associated metabolite biosynthetic gene clusters underscores biosynthetic potential of Myxococcota including descriptions for ten novel species: Archangium lansinium sp. nov., Myxococcus landrumus sp. nov., Nannocystis bai.</title>
        <authorList>
            <person name="Ahearne A."/>
            <person name="Stevens C."/>
            <person name="Phillips K."/>
        </authorList>
    </citation>
    <scope>NUCLEOTIDE SEQUENCE</scope>
    <source>
        <strain evidence="9">Na p29</strain>
    </source>
</reference>
<feature type="transmembrane region" description="Helical" evidence="8">
    <location>
        <begin position="126"/>
        <end position="148"/>
    </location>
</feature>
<evidence type="ECO:0000256" key="4">
    <source>
        <dbReference type="ARBA" id="ARBA00022692"/>
    </source>
</evidence>
<feature type="transmembrane region" description="Helical" evidence="8">
    <location>
        <begin position="95"/>
        <end position="114"/>
    </location>
</feature>
<evidence type="ECO:0000313" key="10">
    <source>
        <dbReference type="Proteomes" id="UP001150924"/>
    </source>
</evidence>
<protein>
    <submittedName>
        <fullName evidence="9">Glycosyltransferase family 87 protein</fullName>
    </submittedName>
</protein>
<feature type="transmembrane region" description="Helical" evidence="8">
    <location>
        <begin position="12"/>
        <end position="32"/>
    </location>
</feature>
<dbReference type="Pfam" id="PF09594">
    <property type="entry name" value="GT87"/>
    <property type="match status" value="1"/>
</dbReference>
<keyword evidence="6 8" id="KW-0472">Membrane</keyword>
<evidence type="ECO:0000256" key="3">
    <source>
        <dbReference type="ARBA" id="ARBA00022679"/>
    </source>
</evidence>
<feature type="transmembrane region" description="Helical" evidence="8">
    <location>
        <begin position="344"/>
        <end position="364"/>
    </location>
</feature>
<proteinExistence type="inferred from homology"/>
<dbReference type="EMBL" id="JAPNKE010000002">
    <property type="protein sequence ID" value="MCY1012637.1"/>
    <property type="molecule type" value="Genomic_DNA"/>
</dbReference>
<evidence type="ECO:0000256" key="6">
    <source>
        <dbReference type="ARBA" id="ARBA00023136"/>
    </source>
</evidence>
<feature type="transmembrane region" description="Helical" evidence="8">
    <location>
        <begin position="500"/>
        <end position="516"/>
    </location>
</feature>
<name>A0A9X3EYK3_9BACT</name>
<keyword evidence="4 8" id="KW-0812">Transmembrane</keyword>
<comment type="subcellular location">
    <subcellularLocation>
        <location evidence="1">Cell membrane</location>
        <topology evidence="1">Multi-pass membrane protein</topology>
    </subcellularLocation>
</comment>
<dbReference type="GO" id="GO:0005886">
    <property type="term" value="C:plasma membrane"/>
    <property type="evidence" value="ECO:0007669"/>
    <property type="project" value="UniProtKB-SubCell"/>
</dbReference>
<dbReference type="InterPro" id="IPR018584">
    <property type="entry name" value="GT87"/>
</dbReference>
<evidence type="ECO:0000313" key="9">
    <source>
        <dbReference type="EMBL" id="MCY1012637.1"/>
    </source>
</evidence>
<evidence type="ECO:0000256" key="2">
    <source>
        <dbReference type="ARBA" id="ARBA00022475"/>
    </source>
</evidence>
<organism evidence="9 10">
    <name type="scientific">Nannocystis pusilla</name>
    <dbReference type="NCBI Taxonomy" id="889268"/>
    <lineage>
        <taxon>Bacteria</taxon>
        <taxon>Pseudomonadati</taxon>
        <taxon>Myxococcota</taxon>
        <taxon>Polyangia</taxon>
        <taxon>Nannocystales</taxon>
        <taxon>Nannocystaceae</taxon>
        <taxon>Nannocystis</taxon>
    </lineage>
</organism>
<dbReference type="GO" id="GO:0016758">
    <property type="term" value="F:hexosyltransferase activity"/>
    <property type="evidence" value="ECO:0007669"/>
    <property type="project" value="InterPro"/>
</dbReference>
<keyword evidence="2" id="KW-1003">Cell membrane</keyword>